<feature type="transmembrane region" description="Helical" evidence="6">
    <location>
        <begin position="507"/>
        <end position="531"/>
    </location>
</feature>
<feature type="transmembrane region" description="Helical" evidence="6">
    <location>
        <begin position="637"/>
        <end position="658"/>
    </location>
</feature>
<dbReference type="InterPro" id="IPR036259">
    <property type="entry name" value="MFS_trans_sf"/>
</dbReference>
<evidence type="ECO:0000256" key="1">
    <source>
        <dbReference type="ARBA" id="ARBA00004141"/>
    </source>
</evidence>
<feature type="transmembrane region" description="Helical" evidence="6">
    <location>
        <begin position="393"/>
        <end position="414"/>
    </location>
</feature>
<evidence type="ECO:0000256" key="4">
    <source>
        <dbReference type="ARBA" id="ARBA00023136"/>
    </source>
</evidence>
<keyword evidence="3 6" id="KW-1133">Transmembrane helix</keyword>
<feature type="transmembrane region" description="Helical" evidence="6">
    <location>
        <begin position="298"/>
        <end position="321"/>
    </location>
</feature>
<dbReference type="PROSITE" id="PS50850">
    <property type="entry name" value="MFS"/>
    <property type="match status" value="1"/>
</dbReference>
<feature type="domain" description="Major facilitator superfamily (MFS) profile" evidence="7">
    <location>
        <begin position="172"/>
        <end position="661"/>
    </location>
</feature>
<dbReference type="EMBL" id="JAVFKD010000001">
    <property type="protein sequence ID" value="KAK5998431.1"/>
    <property type="molecule type" value="Genomic_DNA"/>
</dbReference>
<evidence type="ECO:0000256" key="2">
    <source>
        <dbReference type="ARBA" id="ARBA00022692"/>
    </source>
</evidence>
<evidence type="ECO:0000259" key="7">
    <source>
        <dbReference type="PROSITE" id="PS50850"/>
    </source>
</evidence>
<feature type="transmembrane region" description="Helical" evidence="6">
    <location>
        <begin position="262"/>
        <end position="286"/>
    </location>
</feature>
<feature type="transmembrane region" description="Helical" evidence="6">
    <location>
        <begin position="567"/>
        <end position="585"/>
    </location>
</feature>
<keyword evidence="4 6" id="KW-0472">Membrane</keyword>
<evidence type="ECO:0000313" key="9">
    <source>
        <dbReference type="Proteomes" id="UP001338125"/>
    </source>
</evidence>
<comment type="caution">
    <text evidence="8">The sequence shown here is derived from an EMBL/GenBank/DDBJ whole genome shotgun (WGS) entry which is preliminary data.</text>
</comment>
<dbReference type="SUPFAM" id="SSF103473">
    <property type="entry name" value="MFS general substrate transporter"/>
    <property type="match status" value="1"/>
</dbReference>
<dbReference type="Proteomes" id="UP001338125">
    <property type="component" value="Unassembled WGS sequence"/>
</dbReference>
<gene>
    <name evidence="8" type="ORF">PT974_00810</name>
</gene>
<organism evidence="8 9">
    <name type="scientific">Cladobotryum mycophilum</name>
    <dbReference type="NCBI Taxonomy" id="491253"/>
    <lineage>
        <taxon>Eukaryota</taxon>
        <taxon>Fungi</taxon>
        <taxon>Dikarya</taxon>
        <taxon>Ascomycota</taxon>
        <taxon>Pezizomycotina</taxon>
        <taxon>Sordariomycetes</taxon>
        <taxon>Hypocreomycetidae</taxon>
        <taxon>Hypocreales</taxon>
        <taxon>Hypocreaceae</taxon>
        <taxon>Cladobotryum</taxon>
    </lineage>
</organism>
<feature type="transmembrane region" description="Helical" evidence="6">
    <location>
        <begin position="169"/>
        <end position="191"/>
    </location>
</feature>
<feature type="transmembrane region" description="Helical" evidence="6">
    <location>
        <begin position="435"/>
        <end position="455"/>
    </location>
</feature>
<feature type="transmembrane region" description="Helical" evidence="6">
    <location>
        <begin position="367"/>
        <end position="387"/>
    </location>
</feature>
<comment type="subcellular location">
    <subcellularLocation>
        <location evidence="1">Membrane</location>
        <topology evidence="1">Multi-pass membrane protein</topology>
    </subcellularLocation>
</comment>
<feature type="transmembrane region" description="Helical" evidence="6">
    <location>
        <begin position="203"/>
        <end position="225"/>
    </location>
</feature>
<feature type="transmembrane region" description="Helical" evidence="6">
    <location>
        <begin position="237"/>
        <end position="256"/>
    </location>
</feature>
<keyword evidence="9" id="KW-1185">Reference proteome</keyword>
<protein>
    <submittedName>
        <fullName evidence="8">Multidrug resistance protein fnx1</fullName>
    </submittedName>
</protein>
<dbReference type="PANTHER" id="PTHR23501:SF67">
    <property type="entry name" value="MFS MULTIDRUG EFFLUX TRANSPORTER (EUROFUNG)"/>
    <property type="match status" value="1"/>
</dbReference>
<feature type="compositionally biased region" description="Acidic residues" evidence="5">
    <location>
        <begin position="104"/>
        <end position="126"/>
    </location>
</feature>
<feature type="compositionally biased region" description="Low complexity" evidence="5">
    <location>
        <begin position="139"/>
        <end position="149"/>
    </location>
</feature>
<dbReference type="Gene3D" id="1.20.1250.20">
    <property type="entry name" value="MFS general substrate transporter like domains"/>
    <property type="match status" value="1"/>
</dbReference>
<reference evidence="8 9" key="1">
    <citation type="submission" date="2024-01" db="EMBL/GenBank/DDBJ databases">
        <title>Complete genome of Cladobotryum mycophilum ATHUM6906.</title>
        <authorList>
            <person name="Christinaki A.C."/>
            <person name="Myridakis A.I."/>
            <person name="Kouvelis V.N."/>
        </authorList>
    </citation>
    <scope>NUCLEOTIDE SEQUENCE [LARGE SCALE GENOMIC DNA]</scope>
    <source>
        <strain evidence="8 9">ATHUM6906</strain>
    </source>
</reference>
<dbReference type="Pfam" id="PF07690">
    <property type="entry name" value="MFS_1"/>
    <property type="match status" value="1"/>
</dbReference>
<feature type="region of interest" description="Disordered" evidence="5">
    <location>
        <begin position="1"/>
        <end position="57"/>
    </location>
</feature>
<name>A0ABR0T3B6_9HYPO</name>
<evidence type="ECO:0000256" key="3">
    <source>
        <dbReference type="ARBA" id="ARBA00022989"/>
    </source>
</evidence>
<evidence type="ECO:0000256" key="5">
    <source>
        <dbReference type="SAM" id="MobiDB-lite"/>
    </source>
</evidence>
<dbReference type="Gene3D" id="1.20.1720.10">
    <property type="entry name" value="Multidrug resistance protein D"/>
    <property type="match status" value="1"/>
</dbReference>
<evidence type="ECO:0000313" key="8">
    <source>
        <dbReference type="EMBL" id="KAK5998431.1"/>
    </source>
</evidence>
<dbReference type="InterPro" id="IPR011701">
    <property type="entry name" value="MFS"/>
</dbReference>
<feature type="compositionally biased region" description="Polar residues" evidence="5">
    <location>
        <begin position="44"/>
        <end position="57"/>
    </location>
</feature>
<sequence>MAGSGRGTPRIVVGPSRSPADSECSSGSGPVPIAAGRRGLGYGSTASAAGSMPQGSSHDMDADLFNLLSRSLPTSGGGLEPEPVIPAMMWHEVESISRRRRPDIDDEEEAFLTESDDETEDEDPELTETSPLVRHASRASRASRMSRASRASTLAEGPLFLNGTSPERFWIIFAQILVTTMISCFDGTIMASSHPVITSYFKAANSASWLSTAFLLTSTAFQPLLGRLSDAVGRKPLFVLCLTIFAVATFWCGAARTIEEFVAARAVCGMGAGGTMTLGSIITSDLVPIERRGAYQSYINVVFGIGSAAGAALGGAMADALGWRWEFYVQVPPLLVCIVFAVMAIPPDIGLAGPRKSVREALRSFDFMGSALLTTTIAFLILGLNLGGNILPWSHPFVVTSLVIATVFFPTFLFNESRAEKPIMPLHLLRQPPRANLIFSGFLGGMILNAILFNIPLYFQAVLLTSATSSGLRLVLPSIVASIAGTTTGFAITWTRRLKWPIVTGTVFYLAGCLSLCLLRRGLPGIIYLVVLVPQSLGQGFQFPGTIMAILASSGQAEQAVVTTTLILWRSIGMVLGVAASSLVIQNSLLHYMNLFIVGDRKDEVMQLVRQSVEIVAKLDEPYREQVVRSYEASLRLTFILASVIAAISVLIILPIKLPHLALSKRKS</sequence>
<feature type="transmembrane region" description="Helical" evidence="6">
    <location>
        <begin position="475"/>
        <end position="495"/>
    </location>
</feature>
<feature type="transmembrane region" description="Helical" evidence="6">
    <location>
        <begin position="327"/>
        <end position="346"/>
    </location>
</feature>
<feature type="region of interest" description="Disordered" evidence="5">
    <location>
        <begin position="96"/>
        <end position="149"/>
    </location>
</feature>
<keyword evidence="2 6" id="KW-0812">Transmembrane</keyword>
<evidence type="ECO:0000256" key="6">
    <source>
        <dbReference type="SAM" id="Phobius"/>
    </source>
</evidence>
<accession>A0ABR0T3B6</accession>
<dbReference type="PANTHER" id="PTHR23501">
    <property type="entry name" value="MAJOR FACILITATOR SUPERFAMILY"/>
    <property type="match status" value="1"/>
</dbReference>
<proteinExistence type="predicted"/>
<dbReference type="InterPro" id="IPR020846">
    <property type="entry name" value="MFS_dom"/>
</dbReference>